<protein>
    <submittedName>
        <fullName evidence="4">GNAT family N-acetyltransferase</fullName>
    </submittedName>
</protein>
<keyword evidence="5" id="KW-1185">Reference proteome</keyword>
<dbReference type="PANTHER" id="PTHR43877">
    <property type="entry name" value="AMINOALKYLPHOSPHONATE N-ACETYLTRANSFERASE-RELATED-RELATED"/>
    <property type="match status" value="1"/>
</dbReference>
<reference evidence="4 5" key="1">
    <citation type="submission" date="2020-02" db="EMBL/GenBank/DDBJ databases">
        <title>Whole-genome analyses of novel actinobacteria.</title>
        <authorList>
            <person name="Sahin N."/>
        </authorList>
    </citation>
    <scope>NUCLEOTIDE SEQUENCE [LARGE SCALE GENOMIC DNA]</scope>
    <source>
        <strain evidence="4 5">A7024</strain>
    </source>
</reference>
<evidence type="ECO:0000259" key="3">
    <source>
        <dbReference type="PROSITE" id="PS51186"/>
    </source>
</evidence>
<name>A0A6G4UB78_9ACTN</name>
<keyword evidence="1 4" id="KW-0808">Transferase</keyword>
<comment type="caution">
    <text evidence="4">The sequence shown here is derived from an EMBL/GenBank/DDBJ whole genome shotgun (WGS) entry which is preliminary data.</text>
</comment>
<organism evidence="4 5">
    <name type="scientific">Streptomyces coryli</name>
    <dbReference type="NCBI Taxonomy" id="1128680"/>
    <lineage>
        <taxon>Bacteria</taxon>
        <taxon>Bacillati</taxon>
        <taxon>Actinomycetota</taxon>
        <taxon>Actinomycetes</taxon>
        <taxon>Kitasatosporales</taxon>
        <taxon>Streptomycetaceae</taxon>
        <taxon>Streptomyces</taxon>
    </lineage>
</organism>
<dbReference type="CDD" id="cd04301">
    <property type="entry name" value="NAT_SF"/>
    <property type="match status" value="1"/>
</dbReference>
<dbReference type="PROSITE" id="PS51186">
    <property type="entry name" value="GNAT"/>
    <property type="match status" value="1"/>
</dbReference>
<proteinExistence type="predicted"/>
<dbReference type="InterPro" id="IPR050832">
    <property type="entry name" value="Bact_Acetyltransf"/>
</dbReference>
<dbReference type="PANTHER" id="PTHR43877:SF1">
    <property type="entry name" value="ACETYLTRANSFERASE"/>
    <property type="match status" value="1"/>
</dbReference>
<dbReference type="InterPro" id="IPR000182">
    <property type="entry name" value="GNAT_dom"/>
</dbReference>
<dbReference type="InterPro" id="IPR016181">
    <property type="entry name" value="Acyl_CoA_acyltransferase"/>
</dbReference>
<sequence>MDDSITIRDAVPADAPAVREVGLVTWPPTYGPIMGDAYVADGLERYWGLDFIERLIAEGRVSVAATADGAVVGMTSVSPGEDGIPVMWKLYVHPDHHGKGVGSALLRAAFARAARTSDRLRLDVLDGNDAAHAFYKAKGFRETGRSSDEENPEWPDTVWMEAPV</sequence>
<dbReference type="RefSeq" id="WP_165244458.1">
    <property type="nucleotide sequence ID" value="NZ_JAAKZV010000300.1"/>
</dbReference>
<dbReference type="Pfam" id="PF00583">
    <property type="entry name" value="Acetyltransf_1"/>
    <property type="match status" value="1"/>
</dbReference>
<evidence type="ECO:0000256" key="1">
    <source>
        <dbReference type="ARBA" id="ARBA00022679"/>
    </source>
</evidence>
<dbReference type="Proteomes" id="UP000481583">
    <property type="component" value="Unassembled WGS sequence"/>
</dbReference>
<evidence type="ECO:0000313" key="5">
    <source>
        <dbReference type="Proteomes" id="UP000481583"/>
    </source>
</evidence>
<keyword evidence="2" id="KW-0012">Acyltransferase</keyword>
<dbReference type="GO" id="GO:0016747">
    <property type="term" value="F:acyltransferase activity, transferring groups other than amino-acyl groups"/>
    <property type="evidence" value="ECO:0007669"/>
    <property type="project" value="InterPro"/>
</dbReference>
<dbReference type="AlphaFoldDB" id="A0A6G4UB78"/>
<dbReference type="EMBL" id="JAAKZV010000300">
    <property type="protein sequence ID" value="NGN69479.1"/>
    <property type="molecule type" value="Genomic_DNA"/>
</dbReference>
<dbReference type="SUPFAM" id="SSF55729">
    <property type="entry name" value="Acyl-CoA N-acyltransferases (Nat)"/>
    <property type="match status" value="1"/>
</dbReference>
<evidence type="ECO:0000313" key="4">
    <source>
        <dbReference type="EMBL" id="NGN69479.1"/>
    </source>
</evidence>
<gene>
    <name evidence="4" type="ORF">G5C51_37025</name>
</gene>
<accession>A0A6G4UB78</accession>
<feature type="domain" description="N-acetyltransferase" evidence="3">
    <location>
        <begin position="5"/>
        <end position="164"/>
    </location>
</feature>
<dbReference type="Gene3D" id="3.40.630.30">
    <property type="match status" value="1"/>
</dbReference>
<evidence type="ECO:0000256" key="2">
    <source>
        <dbReference type="ARBA" id="ARBA00023315"/>
    </source>
</evidence>